<dbReference type="GO" id="GO:0030527">
    <property type="term" value="F:structural constituent of chromatin"/>
    <property type="evidence" value="ECO:0007669"/>
    <property type="project" value="InterPro"/>
</dbReference>
<dbReference type="WBParaSite" id="SSLN_0000930401-mRNA-1">
    <property type="protein sequence ID" value="SSLN_0000930401-mRNA-1"/>
    <property type="gene ID" value="SSLN_0000930401"/>
</dbReference>
<dbReference type="EMBL" id="UYSU01034949">
    <property type="protein sequence ID" value="VDL95345.1"/>
    <property type="molecule type" value="Genomic_DNA"/>
</dbReference>
<evidence type="ECO:0000313" key="10">
    <source>
        <dbReference type="EMBL" id="VDL95345.1"/>
    </source>
</evidence>
<keyword evidence="4 7" id="KW-0158">Chromosome</keyword>
<dbReference type="PANTHER" id="PTHR11467">
    <property type="entry name" value="HISTONE H1"/>
    <property type="match status" value="1"/>
</dbReference>
<dbReference type="InterPro" id="IPR005818">
    <property type="entry name" value="Histone_H1/H5_H15"/>
</dbReference>
<feature type="domain" description="H15" evidence="9">
    <location>
        <begin position="25"/>
        <end position="101"/>
    </location>
</feature>
<dbReference type="Pfam" id="PF00538">
    <property type="entry name" value="Linker_histone"/>
    <property type="match status" value="1"/>
</dbReference>
<comment type="function">
    <text evidence="1">Histones H1 are necessary for the condensation of nucleosome chains into higher-order structures.</text>
</comment>
<dbReference type="CDD" id="cd00073">
    <property type="entry name" value="H15"/>
    <property type="match status" value="1"/>
</dbReference>
<organism evidence="12">
    <name type="scientific">Schistocephalus solidus</name>
    <name type="common">Tapeworm</name>
    <dbReference type="NCBI Taxonomy" id="70667"/>
    <lineage>
        <taxon>Eukaryota</taxon>
        <taxon>Metazoa</taxon>
        <taxon>Spiralia</taxon>
        <taxon>Lophotrochozoa</taxon>
        <taxon>Platyhelminthes</taxon>
        <taxon>Cestoda</taxon>
        <taxon>Eucestoda</taxon>
        <taxon>Diphyllobothriidea</taxon>
        <taxon>Diphyllobothriidae</taxon>
        <taxon>Schistocephalus</taxon>
    </lineage>
</organism>
<dbReference type="InterPro" id="IPR036388">
    <property type="entry name" value="WH-like_DNA-bd_sf"/>
</dbReference>
<dbReference type="Proteomes" id="UP000275846">
    <property type="component" value="Unassembled WGS sequence"/>
</dbReference>
<gene>
    <name evidence="10" type="ORF">SSLN_LOCUS8960</name>
</gene>
<sequence>MSAAAVSAPAPPKAHKAKKTKVPASHPPVYEMIKAAIVAHKDKKGTSLPTIKRHISEHYKVDMVKLTPHIRRVLVSHVANGSLVRVGNKGQGASGSFKLGENAAKTSKVLKAPKAPKVAKAAKPKKASDKPKKVKKPKSAAKKPKTPKKAVAKKPKVAKAKTPKKSKPAATPKVHKAKPLKKPAAKKAVKA</sequence>
<feature type="region of interest" description="Disordered" evidence="8">
    <location>
        <begin position="106"/>
        <end position="191"/>
    </location>
</feature>
<keyword evidence="6 7" id="KW-0539">Nucleus</keyword>
<dbReference type="InterPro" id="IPR036390">
    <property type="entry name" value="WH_DNA-bd_sf"/>
</dbReference>
<dbReference type="SUPFAM" id="SSF46785">
    <property type="entry name" value="Winged helix' DNA-binding domain"/>
    <property type="match status" value="1"/>
</dbReference>
<evidence type="ECO:0000313" key="11">
    <source>
        <dbReference type="Proteomes" id="UP000275846"/>
    </source>
</evidence>
<dbReference type="GO" id="GO:0003690">
    <property type="term" value="F:double-stranded DNA binding"/>
    <property type="evidence" value="ECO:0007669"/>
    <property type="project" value="TreeGrafter"/>
</dbReference>
<dbReference type="FunFam" id="1.10.10.10:FF:000140">
    <property type="entry name" value="Histone H1.0"/>
    <property type="match status" value="1"/>
</dbReference>
<dbReference type="STRING" id="70667.A0A183SXL2"/>
<evidence type="ECO:0000256" key="7">
    <source>
        <dbReference type="RuleBase" id="RU003894"/>
    </source>
</evidence>
<dbReference type="AlphaFoldDB" id="A0A183SXL2"/>
<protein>
    <submittedName>
        <fullName evidence="12">H15 domain-containing protein</fullName>
    </submittedName>
</protein>
<comment type="subcellular location">
    <subcellularLocation>
        <location evidence="3">Chromosome</location>
    </subcellularLocation>
    <subcellularLocation>
        <location evidence="2 7">Nucleus</location>
    </subcellularLocation>
</comment>
<dbReference type="GO" id="GO:0000786">
    <property type="term" value="C:nucleosome"/>
    <property type="evidence" value="ECO:0007669"/>
    <property type="project" value="InterPro"/>
</dbReference>
<dbReference type="PRINTS" id="PR00624">
    <property type="entry name" value="HISTONEH5"/>
</dbReference>
<dbReference type="Gene3D" id="1.10.10.10">
    <property type="entry name" value="Winged helix-like DNA-binding domain superfamily/Winged helix DNA-binding domain"/>
    <property type="match status" value="1"/>
</dbReference>
<evidence type="ECO:0000256" key="1">
    <source>
        <dbReference type="ARBA" id="ARBA00002809"/>
    </source>
</evidence>
<dbReference type="OrthoDB" id="10067792at2759"/>
<dbReference type="PANTHER" id="PTHR11467:SF20">
    <property type="entry name" value="H15 DOMAIN-CONTAINING PROTEIN-RELATED"/>
    <property type="match status" value="1"/>
</dbReference>
<evidence type="ECO:0000256" key="6">
    <source>
        <dbReference type="ARBA" id="ARBA00023242"/>
    </source>
</evidence>
<proteinExistence type="inferred from homology"/>
<evidence type="ECO:0000256" key="2">
    <source>
        <dbReference type="ARBA" id="ARBA00004123"/>
    </source>
</evidence>
<feature type="region of interest" description="Disordered" evidence="8">
    <location>
        <begin position="1"/>
        <end position="24"/>
    </location>
</feature>
<evidence type="ECO:0000256" key="4">
    <source>
        <dbReference type="ARBA" id="ARBA00022454"/>
    </source>
</evidence>
<keyword evidence="5 7" id="KW-0238">DNA-binding</keyword>
<evidence type="ECO:0000256" key="3">
    <source>
        <dbReference type="ARBA" id="ARBA00004286"/>
    </source>
</evidence>
<name>A0A183SXL2_SCHSO</name>
<accession>A0A183SXL2</accession>
<reference evidence="12" key="1">
    <citation type="submission" date="2016-06" db="UniProtKB">
        <authorList>
            <consortium name="WormBaseParasite"/>
        </authorList>
    </citation>
    <scope>IDENTIFICATION</scope>
</reference>
<keyword evidence="11" id="KW-1185">Reference proteome</keyword>
<feature type="compositionally biased region" description="Basic residues" evidence="8">
    <location>
        <begin position="132"/>
        <end position="191"/>
    </location>
</feature>
<dbReference type="GO" id="GO:0006334">
    <property type="term" value="P:nucleosome assembly"/>
    <property type="evidence" value="ECO:0007669"/>
    <property type="project" value="InterPro"/>
</dbReference>
<dbReference type="PROSITE" id="PS51504">
    <property type="entry name" value="H15"/>
    <property type="match status" value="1"/>
</dbReference>
<dbReference type="GO" id="GO:0030261">
    <property type="term" value="P:chromosome condensation"/>
    <property type="evidence" value="ECO:0007669"/>
    <property type="project" value="TreeGrafter"/>
</dbReference>
<dbReference type="GO" id="GO:0045910">
    <property type="term" value="P:negative regulation of DNA recombination"/>
    <property type="evidence" value="ECO:0007669"/>
    <property type="project" value="TreeGrafter"/>
</dbReference>
<dbReference type="SMART" id="SM00526">
    <property type="entry name" value="H15"/>
    <property type="match status" value="1"/>
</dbReference>
<evidence type="ECO:0000256" key="8">
    <source>
        <dbReference type="SAM" id="MobiDB-lite"/>
    </source>
</evidence>
<comment type="similarity">
    <text evidence="7">Belongs to the histone H1/H5 family.</text>
</comment>
<reference evidence="10 11" key="2">
    <citation type="submission" date="2018-11" db="EMBL/GenBank/DDBJ databases">
        <authorList>
            <consortium name="Pathogen Informatics"/>
        </authorList>
    </citation>
    <scope>NUCLEOTIDE SEQUENCE [LARGE SCALE GENOMIC DNA]</scope>
    <source>
        <strain evidence="10 11">NST_G2</strain>
    </source>
</reference>
<evidence type="ECO:0000313" key="12">
    <source>
        <dbReference type="WBParaSite" id="SSLN_0000930401-mRNA-1"/>
    </source>
</evidence>
<evidence type="ECO:0000256" key="5">
    <source>
        <dbReference type="ARBA" id="ARBA00023125"/>
    </source>
</evidence>
<dbReference type="GO" id="GO:0005634">
    <property type="term" value="C:nucleus"/>
    <property type="evidence" value="ECO:0007669"/>
    <property type="project" value="UniProtKB-SubCell"/>
</dbReference>
<dbReference type="GO" id="GO:0031492">
    <property type="term" value="F:nucleosomal DNA binding"/>
    <property type="evidence" value="ECO:0007669"/>
    <property type="project" value="TreeGrafter"/>
</dbReference>
<evidence type="ECO:0000259" key="9">
    <source>
        <dbReference type="PROSITE" id="PS51504"/>
    </source>
</evidence>
<dbReference type="InterPro" id="IPR005819">
    <property type="entry name" value="H1/H5"/>
</dbReference>